<feature type="transmembrane region" description="Helical" evidence="9">
    <location>
        <begin position="26"/>
        <end position="47"/>
    </location>
</feature>
<feature type="domain" description="Potassium channel" evidence="10">
    <location>
        <begin position="202"/>
        <end position="278"/>
    </location>
</feature>
<dbReference type="GO" id="GO:0005886">
    <property type="term" value="C:plasma membrane"/>
    <property type="evidence" value="ECO:0007669"/>
    <property type="project" value="TreeGrafter"/>
</dbReference>
<dbReference type="EMBL" id="BDGG01000003">
    <property type="protein sequence ID" value="GAU95111.1"/>
    <property type="molecule type" value="Genomic_DNA"/>
</dbReference>
<evidence type="ECO:0000313" key="12">
    <source>
        <dbReference type="Proteomes" id="UP000186922"/>
    </source>
</evidence>
<dbReference type="Proteomes" id="UP000186922">
    <property type="component" value="Unassembled WGS sequence"/>
</dbReference>
<evidence type="ECO:0000256" key="2">
    <source>
        <dbReference type="ARBA" id="ARBA00022448"/>
    </source>
</evidence>
<dbReference type="AlphaFoldDB" id="A0A1D1V053"/>
<evidence type="ECO:0000256" key="4">
    <source>
        <dbReference type="ARBA" id="ARBA00022989"/>
    </source>
</evidence>
<evidence type="ECO:0000259" key="10">
    <source>
        <dbReference type="Pfam" id="PF07885"/>
    </source>
</evidence>
<gene>
    <name evidence="11" type="primary">RvY_06786-1</name>
    <name evidence="11" type="synonym">RvY_06786.1</name>
    <name evidence="11" type="ORF">RvY_06786</name>
</gene>
<dbReference type="Gene3D" id="1.10.287.70">
    <property type="match status" value="1"/>
</dbReference>
<evidence type="ECO:0000313" key="11">
    <source>
        <dbReference type="EMBL" id="GAU95111.1"/>
    </source>
</evidence>
<feature type="transmembrane region" description="Helical" evidence="9">
    <location>
        <begin position="226"/>
        <end position="250"/>
    </location>
</feature>
<keyword evidence="7 8" id="KW-0407">Ion channel</keyword>
<keyword evidence="5 8" id="KW-0406">Ion transport</keyword>
<dbReference type="Pfam" id="PF07885">
    <property type="entry name" value="Ion_trans_2"/>
    <property type="match status" value="2"/>
</dbReference>
<comment type="similarity">
    <text evidence="8">Belongs to the two pore domain potassium channel (TC 1.A.1.8) family.</text>
</comment>
<comment type="caution">
    <text evidence="11">The sequence shown here is derived from an EMBL/GenBank/DDBJ whole genome shotgun (WGS) entry which is preliminary data.</text>
</comment>
<comment type="subcellular location">
    <subcellularLocation>
        <location evidence="1">Membrane</location>
        <topology evidence="1">Multi-pass membrane protein</topology>
    </subcellularLocation>
</comment>
<dbReference type="PRINTS" id="PR01333">
    <property type="entry name" value="2POREKCHANEL"/>
</dbReference>
<evidence type="ECO:0000256" key="9">
    <source>
        <dbReference type="SAM" id="Phobius"/>
    </source>
</evidence>
<keyword evidence="6 9" id="KW-0472">Membrane</keyword>
<feature type="domain" description="Potassium channel" evidence="10">
    <location>
        <begin position="24"/>
        <end position="81"/>
    </location>
</feature>
<accession>A0A1D1V053</accession>
<evidence type="ECO:0000256" key="3">
    <source>
        <dbReference type="ARBA" id="ARBA00022692"/>
    </source>
</evidence>
<evidence type="ECO:0000256" key="7">
    <source>
        <dbReference type="ARBA" id="ARBA00023303"/>
    </source>
</evidence>
<evidence type="ECO:0000256" key="8">
    <source>
        <dbReference type="RuleBase" id="RU003857"/>
    </source>
</evidence>
<evidence type="ECO:0000256" key="1">
    <source>
        <dbReference type="ARBA" id="ARBA00004141"/>
    </source>
</evidence>
<dbReference type="OrthoDB" id="297496at2759"/>
<dbReference type="PANTHER" id="PTHR11003:SF352">
    <property type="entry name" value="BCDNA.GH04802-RELATED"/>
    <property type="match status" value="1"/>
</dbReference>
<evidence type="ECO:0000256" key="5">
    <source>
        <dbReference type="ARBA" id="ARBA00023065"/>
    </source>
</evidence>
<organism evidence="11 12">
    <name type="scientific">Ramazzottius varieornatus</name>
    <name type="common">Water bear</name>
    <name type="synonym">Tardigrade</name>
    <dbReference type="NCBI Taxonomy" id="947166"/>
    <lineage>
        <taxon>Eukaryota</taxon>
        <taxon>Metazoa</taxon>
        <taxon>Ecdysozoa</taxon>
        <taxon>Tardigrada</taxon>
        <taxon>Eutardigrada</taxon>
        <taxon>Parachela</taxon>
        <taxon>Hypsibioidea</taxon>
        <taxon>Ramazzottiidae</taxon>
        <taxon>Ramazzottius</taxon>
    </lineage>
</organism>
<protein>
    <recommendedName>
        <fullName evidence="10">Potassium channel domain-containing protein</fullName>
    </recommendedName>
</protein>
<evidence type="ECO:0000256" key="6">
    <source>
        <dbReference type="ARBA" id="ARBA00023136"/>
    </source>
</evidence>
<dbReference type="STRING" id="947166.A0A1D1V053"/>
<feature type="transmembrane region" description="Helical" evidence="9">
    <location>
        <begin position="256"/>
        <end position="278"/>
    </location>
</feature>
<proteinExistence type="inferred from homology"/>
<keyword evidence="4 9" id="KW-1133">Transmembrane helix</keyword>
<keyword evidence="12" id="KW-1185">Reference proteome</keyword>
<sequence length="311" mass="33725">MAAEIAANRTAREMEQTSNVINAPNWSFPSAFLYALSIVTTIGYGHVAPYTRTGKVATIIYAIIGIPLMLAFLANIGDLLARFFRMVFDQLFLMKTCRKIYRRRAQTSLPSTAVASVTASPMPLKKPRISTTSAPSAFPSPIRVERPKQSLVIQDPSALMPRVRSISSVNPEFEGYTAAQISVISDIREAEKSVPVMMCVVIMGIYLLGGAVLFSVWEGWNYMDGLYFCFITLSTIGLGDMVPGATLLNIAGGKGQLIVCCLYILIGLAFLASCFNLLHDSARGGLRSIGEKIGLVKQKPPSRKASSGTLI</sequence>
<reference evidence="11 12" key="1">
    <citation type="journal article" date="2016" name="Nat. Commun.">
        <title>Extremotolerant tardigrade genome and improved radiotolerance of human cultured cells by tardigrade-unique protein.</title>
        <authorList>
            <person name="Hashimoto T."/>
            <person name="Horikawa D.D."/>
            <person name="Saito Y."/>
            <person name="Kuwahara H."/>
            <person name="Kozuka-Hata H."/>
            <person name="Shin-I T."/>
            <person name="Minakuchi Y."/>
            <person name="Ohishi K."/>
            <person name="Motoyama A."/>
            <person name="Aizu T."/>
            <person name="Enomoto A."/>
            <person name="Kondo K."/>
            <person name="Tanaka S."/>
            <person name="Hara Y."/>
            <person name="Koshikawa S."/>
            <person name="Sagara H."/>
            <person name="Miura T."/>
            <person name="Yokobori S."/>
            <person name="Miyagawa K."/>
            <person name="Suzuki Y."/>
            <person name="Kubo T."/>
            <person name="Oyama M."/>
            <person name="Kohara Y."/>
            <person name="Fujiyama A."/>
            <person name="Arakawa K."/>
            <person name="Katayama T."/>
            <person name="Toyoda A."/>
            <person name="Kunieda T."/>
        </authorList>
    </citation>
    <scope>NUCLEOTIDE SEQUENCE [LARGE SCALE GENOMIC DNA]</scope>
    <source>
        <strain evidence="11 12">YOKOZUNA-1</strain>
    </source>
</reference>
<dbReference type="GO" id="GO:0030322">
    <property type="term" value="P:stabilization of membrane potential"/>
    <property type="evidence" value="ECO:0007669"/>
    <property type="project" value="TreeGrafter"/>
</dbReference>
<dbReference type="InterPro" id="IPR003280">
    <property type="entry name" value="2pore_dom_K_chnl"/>
</dbReference>
<name>A0A1D1V053_RAMVA</name>
<dbReference type="SUPFAM" id="SSF81324">
    <property type="entry name" value="Voltage-gated potassium channels"/>
    <property type="match status" value="2"/>
</dbReference>
<dbReference type="PANTHER" id="PTHR11003">
    <property type="entry name" value="POTASSIUM CHANNEL, SUBFAMILY K"/>
    <property type="match status" value="1"/>
</dbReference>
<keyword evidence="3 8" id="KW-0812">Transmembrane</keyword>
<dbReference type="GO" id="GO:0015271">
    <property type="term" value="F:outward rectifier potassium channel activity"/>
    <property type="evidence" value="ECO:0007669"/>
    <property type="project" value="TreeGrafter"/>
</dbReference>
<feature type="transmembrane region" description="Helical" evidence="9">
    <location>
        <begin position="194"/>
        <end position="214"/>
    </location>
</feature>
<keyword evidence="2 8" id="KW-0813">Transport</keyword>
<dbReference type="GO" id="GO:0022841">
    <property type="term" value="F:potassium ion leak channel activity"/>
    <property type="evidence" value="ECO:0007669"/>
    <property type="project" value="TreeGrafter"/>
</dbReference>
<dbReference type="InterPro" id="IPR013099">
    <property type="entry name" value="K_chnl_dom"/>
</dbReference>
<feature type="transmembrane region" description="Helical" evidence="9">
    <location>
        <begin position="59"/>
        <end position="84"/>
    </location>
</feature>